<dbReference type="EMBL" id="GBRH01171008">
    <property type="protein sequence ID" value="JAE26888.1"/>
    <property type="molecule type" value="Transcribed_RNA"/>
</dbReference>
<dbReference type="AlphaFoldDB" id="A0A0A9H1Z3"/>
<organism evidence="1">
    <name type="scientific">Arundo donax</name>
    <name type="common">Giant reed</name>
    <name type="synonym">Donax arundinaceus</name>
    <dbReference type="NCBI Taxonomy" id="35708"/>
    <lineage>
        <taxon>Eukaryota</taxon>
        <taxon>Viridiplantae</taxon>
        <taxon>Streptophyta</taxon>
        <taxon>Embryophyta</taxon>
        <taxon>Tracheophyta</taxon>
        <taxon>Spermatophyta</taxon>
        <taxon>Magnoliopsida</taxon>
        <taxon>Liliopsida</taxon>
        <taxon>Poales</taxon>
        <taxon>Poaceae</taxon>
        <taxon>PACMAD clade</taxon>
        <taxon>Arundinoideae</taxon>
        <taxon>Arundineae</taxon>
        <taxon>Arundo</taxon>
    </lineage>
</organism>
<protein>
    <submittedName>
        <fullName evidence="1">Uncharacterized protein</fullName>
    </submittedName>
</protein>
<sequence>MLVRLLCSSVLSCQNVFMDDSNNCTCLDFLSCLLYLNYEL</sequence>
<accession>A0A0A9H1Z3</accession>
<reference evidence="1" key="2">
    <citation type="journal article" date="2015" name="Data Brief">
        <title>Shoot transcriptome of the giant reed, Arundo donax.</title>
        <authorList>
            <person name="Barrero R.A."/>
            <person name="Guerrero F.D."/>
            <person name="Moolhuijzen P."/>
            <person name="Goolsby J.A."/>
            <person name="Tidwell J."/>
            <person name="Bellgard S.E."/>
            <person name="Bellgard M.I."/>
        </authorList>
    </citation>
    <scope>NUCLEOTIDE SEQUENCE</scope>
    <source>
        <tissue evidence="1">Shoot tissue taken approximately 20 cm above the soil surface</tissue>
    </source>
</reference>
<reference evidence="1" key="1">
    <citation type="submission" date="2014-09" db="EMBL/GenBank/DDBJ databases">
        <authorList>
            <person name="Magalhaes I.L.F."/>
            <person name="Oliveira U."/>
            <person name="Santos F.R."/>
            <person name="Vidigal T.H.D.A."/>
            <person name="Brescovit A.D."/>
            <person name="Santos A.J."/>
        </authorList>
    </citation>
    <scope>NUCLEOTIDE SEQUENCE</scope>
    <source>
        <tissue evidence="1">Shoot tissue taken approximately 20 cm above the soil surface</tissue>
    </source>
</reference>
<proteinExistence type="predicted"/>
<name>A0A0A9H1Z3_ARUDO</name>
<evidence type="ECO:0000313" key="1">
    <source>
        <dbReference type="EMBL" id="JAE26888.1"/>
    </source>
</evidence>